<feature type="region of interest" description="Disordered" evidence="1">
    <location>
        <begin position="113"/>
        <end position="471"/>
    </location>
</feature>
<feature type="compositionally biased region" description="Basic and acidic residues" evidence="1">
    <location>
        <begin position="333"/>
        <end position="348"/>
    </location>
</feature>
<feature type="compositionally biased region" description="Basic residues" evidence="1">
    <location>
        <begin position="152"/>
        <end position="171"/>
    </location>
</feature>
<feature type="compositionally biased region" description="Low complexity" evidence="1">
    <location>
        <begin position="172"/>
        <end position="181"/>
    </location>
</feature>
<feature type="compositionally biased region" description="Basic and acidic residues" evidence="1">
    <location>
        <begin position="141"/>
        <end position="151"/>
    </location>
</feature>
<sequence length="1292" mass="140394">MARRGAKGELQARNEITVTVECILEEAKVRGEKEFTISRNQNASKLVAYARSHFGLYYDRGSIPGSIKGRDWRLLRIGGKLDGEYVQKRLPSVTAAGIEDGARLRLVYIHDDADTRSQTPQTSPGCGDLEAASSELTGSAKGEEVGEEEGHHHSHHHHHHHKGQKRHRQHGSRPQSSSPSEPSEKGTAPAVTRDEVENVVEDVLEEEGNAEGPGKMTEEAKEEQPVESSTSSPSKPRPKRARVSMAPETPIRRSARVRGIEPDFNSEPAVGGSPQSPSRTAEVETSVVAEDGKRDDPGVAPTGPDASHAPSAAAAIPKSSSAPVDELPQGVKEVSRDVDKEEGKKAGEDGEDAGGQQVSNSASTSVHSSMAPRSAKGRRGSSSRTAPSAKPAKSQRVLADSSEHMRTDEGNEADPSGGPSQPSESRGSPEGVRVSSSLPVASGGKYPPASSGRVVPNSLADDRPPEPDWLLGTPHVRLRRKAEEQMHSNQFAKAVETFRESLEAARGVQGMHWEMLYDCRYQMIICLLEMERHEDCVREAQTNLDLCLGHINPNSNASSGSDGLDDRRRLLEARSMLGDLLLLSGRVDEAKEVLGAAVRTDVPCTNTKLSYIVSLCGGLDETQPVETCSLAFIQLQGLASSADGRFDSVVDRAKAGCIEEFQAALRTFLLDLDQDVPLPRVQRALFVALGSQTGARGWRAAAKLICQSLVEYEVNQQRVSEHCRPQLEAVRLRLDSSLQPLKSFQEFKDLVESILDKPSALQQACPGMHAMCTKLCKAKLKELCRIAESTATLFLFAMAPSPNGNSGESLLHVYINCREKYAQRTQSTKEISIHASNPLCYLLTIARRHFRLSGAKADCQYREDSWRLTWLEGPRKGMDVPDLRGGIGRCGVKDGDRLILRSVQEDDPPITLPPPVSRRSIEPTAKRLRVQAMEAHRRGSTVLPETQRSRASSGVAIDDNCKVLQAGYGGGMEAGGMPERWAGYKESEDGSSGRQSTDLLGPALNGIPGNGLDKGRDTLAMLLTEMGWMAGQGPRPTDSSRSSGIPREVFGGLRKVEDAYRVLGDMLLLTDNFTEAIGVFDHLIGLGRPSLVRSRLCSIVAHSGGLICSSEMSGRATDLVAHICCQHGARFANIIEAAGTGEFDNFKALSDSLLASTGEPRLLPVILKALYNALGNVGSRRSWHAAAKRLIKVITDATESGVPIGRPFEEALKCVATDLENPAGHGFPRSFEEFKRRMHKYDVNKHEWFLDRNLTDTKGTLRKNVLDWGYPDNDPRTLVEPPQWRPSAGVSA</sequence>
<evidence type="ECO:0000313" key="3">
    <source>
        <dbReference type="Proteomes" id="UP000541610"/>
    </source>
</evidence>
<protein>
    <submittedName>
        <fullName evidence="2">Uncharacterized protein</fullName>
    </submittedName>
</protein>
<evidence type="ECO:0000313" key="2">
    <source>
        <dbReference type="EMBL" id="KAF4692901.1"/>
    </source>
</evidence>
<reference evidence="2 3" key="1">
    <citation type="submission" date="2020-04" db="EMBL/GenBank/DDBJ databases">
        <title>Perkinsus olseni comparative genomics.</title>
        <authorList>
            <person name="Bogema D.R."/>
        </authorList>
    </citation>
    <scope>NUCLEOTIDE SEQUENCE [LARGE SCALE GENOMIC DNA]</scope>
    <source>
        <strain evidence="2">00978-12</strain>
    </source>
</reference>
<proteinExistence type="predicted"/>
<evidence type="ECO:0000256" key="1">
    <source>
        <dbReference type="SAM" id="MobiDB-lite"/>
    </source>
</evidence>
<accession>A0A7J6PBZ7</accession>
<name>A0A7J6PBZ7_PEROL</name>
<feature type="region of interest" description="Disordered" evidence="1">
    <location>
        <begin position="1272"/>
        <end position="1292"/>
    </location>
</feature>
<organism evidence="2 3">
    <name type="scientific">Perkinsus olseni</name>
    <name type="common">Perkinsus atlanticus</name>
    <dbReference type="NCBI Taxonomy" id="32597"/>
    <lineage>
        <taxon>Eukaryota</taxon>
        <taxon>Sar</taxon>
        <taxon>Alveolata</taxon>
        <taxon>Perkinsozoa</taxon>
        <taxon>Perkinsea</taxon>
        <taxon>Perkinsida</taxon>
        <taxon>Perkinsidae</taxon>
        <taxon>Perkinsus</taxon>
    </lineage>
</organism>
<feature type="region of interest" description="Disordered" evidence="1">
    <location>
        <begin position="984"/>
        <end position="1007"/>
    </location>
</feature>
<feature type="compositionally biased region" description="Low complexity" evidence="1">
    <location>
        <begin position="304"/>
        <end position="323"/>
    </location>
</feature>
<dbReference type="Proteomes" id="UP000541610">
    <property type="component" value="Unassembled WGS sequence"/>
</dbReference>
<feature type="compositionally biased region" description="Low complexity" evidence="1">
    <location>
        <begin position="359"/>
        <end position="369"/>
    </location>
</feature>
<feature type="region of interest" description="Disordered" evidence="1">
    <location>
        <begin position="934"/>
        <end position="954"/>
    </location>
</feature>
<comment type="caution">
    <text evidence="2">The sequence shown here is derived from an EMBL/GenBank/DDBJ whole genome shotgun (WGS) entry which is preliminary data.</text>
</comment>
<dbReference type="SUPFAM" id="SSF48452">
    <property type="entry name" value="TPR-like"/>
    <property type="match status" value="1"/>
</dbReference>
<dbReference type="InterPro" id="IPR011990">
    <property type="entry name" value="TPR-like_helical_dom_sf"/>
</dbReference>
<dbReference type="OrthoDB" id="10264104at2759"/>
<feature type="compositionally biased region" description="Acidic residues" evidence="1">
    <location>
        <begin position="197"/>
        <end position="209"/>
    </location>
</feature>
<dbReference type="Gene3D" id="1.25.40.10">
    <property type="entry name" value="Tetratricopeptide repeat domain"/>
    <property type="match status" value="1"/>
</dbReference>
<gene>
    <name evidence="2" type="ORF">FOZ60_012404</name>
</gene>
<feature type="compositionally biased region" description="Polar residues" evidence="1">
    <location>
        <begin position="943"/>
        <end position="952"/>
    </location>
</feature>
<dbReference type="EMBL" id="JABANP010000053">
    <property type="protein sequence ID" value="KAF4692901.1"/>
    <property type="molecule type" value="Genomic_DNA"/>
</dbReference>